<dbReference type="AlphaFoldDB" id="A0A2Z5GAY3"/>
<dbReference type="PANTHER" id="PTHR44186">
    <property type="match status" value="1"/>
</dbReference>
<gene>
    <name evidence="5" type="ORF">ACPOL_6565</name>
</gene>
<evidence type="ECO:0000256" key="2">
    <source>
        <dbReference type="ARBA" id="ARBA00022803"/>
    </source>
</evidence>
<feature type="chain" id="PRO_5016361922" evidence="4">
    <location>
        <begin position="34"/>
        <end position="406"/>
    </location>
</feature>
<dbReference type="PROSITE" id="PS50005">
    <property type="entry name" value="TPR"/>
    <property type="match status" value="1"/>
</dbReference>
<name>A0A2Z5GAY3_9BACT</name>
<dbReference type="Pfam" id="PF07719">
    <property type="entry name" value="TPR_2"/>
    <property type="match status" value="1"/>
</dbReference>
<organism evidence="5 6">
    <name type="scientific">Acidisarcina polymorpha</name>
    <dbReference type="NCBI Taxonomy" id="2211140"/>
    <lineage>
        <taxon>Bacteria</taxon>
        <taxon>Pseudomonadati</taxon>
        <taxon>Acidobacteriota</taxon>
        <taxon>Terriglobia</taxon>
        <taxon>Terriglobales</taxon>
        <taxon>Acidobacteriaceae</taxon>
        <taxon>Acidisarcina</taxon>
    </lineage>
</organism>
<dbReference type="InterPro" id="IPR011990">
    <property type="entry name" value="TPR-like_helical_dom_sf"/>
</dbReference>
<evidence type="ECO:0000256" key="3">
    <source>
        <dbReference type="PROSITE-ProRule" id="PRU00339"/>
    </source>
</evidence>
<keyword evidence="4" id="KW-0732">Signal</keyword>
<dbReference type="PANTHER" id="PTHR44186:SF1">
    <property type="entry name" value="BARDET-BIEDL SYNDROME 4 PROTEIN"/>
    <property type="match status" value="1"/>
</dbReference>
<sequence>MDCAFPRLRKRLARTRPLAAAWLFLSLAAGGSAEVQSSPGIRQPALKLDPRCPGSEGINKLLMDSSAALQQGNYAATIQILQPFSSYICDPRVNLLLAAAFESSGDLPAAEQTLRQALSDWPANTAISTSLAREYLGSGEAQNAAEALRNFRATSRTPWQEIQMGVTVFLAAHQLEKAKALAEFGYRNYPSSQSLLLFANALQLEGRYKEVIALLESQKSIYQNSAPFLATLAESQYDAAIYDRARTNAERAISLDGNLYAAHYLLGNILLKLSDPEPAAAEYRKALELEPDQPRTYYYLALALRAQHDENDEEAILAKAIALDDHYALAHCEMGRILLNQDRLADAVAQLNLAVDDNASSEQAYYLLSRAYSRLGDKENADAMAKRLTAIRKNNHRGSTRSLGNQ</sequence>
<feature type="signal peptide" evidence="4">
    <location>
        <begin position="1"/>
        <end position="33"/>
    </location>
</feature>
<dbReference type="KEGG" id="abas:ACPOL_6565"/>
<keyword evidence="1" id="KW-0677">Repeat</keyword>
<dbReference type="Proteomes" id="UP000253606">
    <property type="component" value="Chromosome"/>
</dbReference>
<dbReference type="SUPFAM" id="SSF48452">
    <property type="entry name" value="TPR-like"/>
    <property type="match status" value="2"/>
</dbReference>
<dbReference type="EMBL" id="CP030840">
    <property type="protein sequence ID" value="AXC15785.1"/>
    <property type="molecule type" value="Genomic_DNA"/>
</dbReference>
<dbReference type="RefSeq" id="WP_114210394.1">
    <property type="nucleotide sequence ID" value="NZ_CP030840.1"/>
</dbReference>
<evidence type="ECO:0000256" key="1">
    <source>
        <dbReference type="ARBA" id="ARBA00022737"/>
    </source>
</evidence>
<accession>A0A2Z5GAY3</accession>
<reference evidence="5 6" key="1">
    <citation type="journal article" date="2018" name="Front. Microbiol.">
        <title>Hydrolytic Capabilities as a Key to Environmental Success: Chitinolytic and Cellulolytic Acidobacteria From Acidic Sub-arctic Soils and Boreal Peatlands.</title>
        <authorList>
            <person name="Belova S.E."/>
            <person name="Ravin N.V."/>
            <person name="Pankratov T.A."/>
            <person name="Rakitin A.L."/>
            <person name="Ivanova A.A."/>
            <person name="Beletsky A.V."/>
            <person name="Mardanov A.V."/>
            <person name="Sinninghe Damste J.S."/>
            <person name="Dedysh S.N."/>
        </authorList>
    </citation>
    <scope>NUCLEOTIDE SEQUENCE [LARGE SCALE GENOMIC DNA]</scope>
    <source>
        <strain evidence="5 6">SBC82</strain>
    </source>
</reference>
<evidence type="ECO:0000313" key="5">
    <source>
        <dbReference type="EMBL" id="AXC15785.1"/>
    </source>
</evidence>
<dbReference type="Pfam" id="PF13181">
    <property type="entry name" value="TPR_8"/>
    <property type="match status" value="1"/>
</dbReference>
<keyword evidence="6" id="KW-1185">Reference proteome</keyword>
<evidence type="ECO:0000256" key="4">
    <source>
        <dbReference type="SAM" id="SignalP"/>
    </source>
</evidence>
<protein>
    <submittedName>
        <fullName evidence="5">TPR repeat:Sel1-like repeat:Sel1-like repeat</fullName>
    </submittedName>
</protein>
<proteinExistence type="predicted"/>
<keyword evidence="2 3" id="KW-0802">TPR repeat</keyword>
<dbReference type="OrthoDB" id="220004at2"/>
<dbReference type="Gene3D" id="1.25.40.10">
    <property type="entry name" value="Tetratricopeptide repeat domain"/>
    <property type="match status" value="3"/>
</dbReference>
<dbReference type="InterPro" id="IPR013105">
    <property type="entry name" value="TPR_2"/>
</dbReference>
<evidence type="ECO:0000313" key="6">
    <source>
        <dbReference type="Proteomes" id="UP000253606"/>
    </source>
</evidence>
<feature type="repeat" description="TPR" evidence="3">
    <location>
        <begin position="260"/>
        <end position="293"/>
    </location>
</feature>
<dbReference type="InterPro" id="IPR019734">
    <property type="entry name" value="TPR_rpt"/>
</dbReference>
<dbReference type="SMART" id="SM00028">
    <property type="entry name" value="TPR"/>
    <property type="match status" value="7"/>
</dbReference>